<accession>A0A383VXY8</accession>
<sequence length="78" mass="7757">MPSIIAVIAAARGGTLTSAAGQWWQALGSIWLPQPVGNSHQQCSSRLAIQAAAAAAAAASCLAARQLLLSATSSHCGS</sequence>
<name>A0A383VXY8_TETOB</name>
<dbReference type="EMBL" id="FNXT01000954">
    <property type="protein sequence ID" value="SZX69790.1"/>
    <property type="molecule type" value="Genomic_DNA"/>
</dbReference>
<dbReference type="AlphaFoldDB" id="A0A383VXY8"/>
<dbReference type="Proteomes" id="UP000256970">
    <property type="component" value="Unassembled WGS sequence"/>
</dbReference>
<proteinExistence type="predicted"/>
<keyword evidence="2" id="KW-1185">Reference proteome</keyword>
<gene>
    <name evidence="1" type="ORF">BQ4739_LOCUS10062</name>
</gene>
<evidence type="ECO:0000313" key="1">
    <source>
        <dbReference type="EMBL" id="SZX69790.1"/>
    </source>
</evidence>
<organism evidence="1 2">
    <name type="scientific">Tetradesmus obliquus</name>
    <name type="common">Green alga</name>
    <name type="synonym">Acutodesmus obliquus</name>
    <dbReference type="NCBI Taxonomy" id="3088"/>
    <lineage>
        <taxon>Eukaryota</taxon>
        <taxon>Viridiplantae</taxon>
        <taxon>Chlorophyta</taxon>
        <taxon>core chlorophytes</taxon>
        <taxon>Chlorophyceae</taxon>
        <taxon>CS clade</taxon>
        <taxon>Sphaeropleales</taxon>
        <taxon>Scenedesmaceae</taxon>
        <taxon>Tetradesmus</taxon>
    </lineage>
</organism>
<reference evidence="1 2" key="1">
    <citation type="submission" date="2016-10" db="EMBL/GenBank/DDBJ databases">
        <authorList>
            <person name="Cai Z."/>
        </authorList>
    </citation>
    <scope>NUCLEOTIDE SEQUENCE [LARGE SCALE GENOMIC DNA]</scope>
</reference>
<evidence type="ECO:0000313" key="2">
    <source>
        <dbReference type="Proteomes" id="UP000256970"/>
    </source>
</evidence>
<protein>
    <submittedName>
        <fullName evidence="1">Uncharacterized protein</fullName>
    </submittedName>
</protein>